<evidence type="ECO:0000313" key="1">
    <source>
        <dbReference type="EMBL" id="EGJ71036.1"/>
    </source>
</evidence>
<dbReference type="AlphaFoldDB" id="F3ZTE6"/>
<dbReference type="NCBIfam" id="TIGR00022">
    <property type="entry name" value="YhcH/YjgK/YiaL family protein"/>
    <property type="match status" value="1"/>
</dbReference>
<dbReference type="PANTHER" id="PTHR34986">
    <property type="entry name" value="EVOLVED BETA-GALACTOSIDASE SUBUNIT BETA"/>
    <property type="match status" value="1"/>
</dbReference>
<dbReference type="SUPFAM" id="SSF51197">
    <property type="entry name" value="Clavaminate synthase-like"/>
    <property type="match status" value="1"/>
</dbReference>
<gene>
    <name evidence="1" type="ORF">Bcop_0822</name>
</gene>
<reference evidence="1 2" key="1">
    <citation type="journal article" date="2011" name="Stand. Genomic Sci.">
        <title>Non-contiguous finished genome sequence of Bacteroides coprosuis type strain (PC139).</title>
        <authorList>
            <person name="Land M."/>
            <person name="Held B."/>
            <person name="Gronow S."/>
            <person name="Abt B."/>
            <person name="Lucas S."/>
            <person name="Del Rio T.G."/>
            <person name="Nolan M."/>
            <person name="Tice H."/>
            <person name="Cheng J.F."/>
            <person name="Pitluck S."/>
            <person name="Liolios K."/>
            <person name="Pagani I."/>
            <person name="Ivanova N."/>
            <person name="Mavromatis K."/>
            <person name="Mikhailova N."/>
            <person name="Pati A."/>
            <person name="Tapia R."/>
            <person name="Han C."/>
            <person name="Goodwin L."/>
            <person name="Chen A."/>
            <person name="Palaniappan K."/>
            <person name="Hauser L."/>
            <person name="Brambilla E.M."/>
            <person name="Rohde M."/>
            <person name="Goker M."/>
            <person name="Detter J.C."/>
            <person name="Woyke T."/>
            <person name="Bristow J."/>
            <person name="Eisen J.A."/>
            <person name="Markowitz V."/>
            <person name="Hugenholtz P."/>
            <person name="Kyrpides N.C."/>
            <person name="Klenk H.P."/>
            <person name="Lapidus A."/>
        </authorList>
    </citation>
    <scope>NUCLEOTIDE SEQUENCE</scope>
    <source>
        <strain evidence="1 2">DSM 18011</strain>
    </source>
</reference>
<protein>
    <recommendedName>
        <fullName evidence="3">YhcH/YjgK/YiaL family protein</fullName>
    </recommendedName>
</protein>
<accession>F3ZTE6</accession>
<name>F3ZTE6_9BACE</name>
<dbReference type="OrthoDB" id="9792756at2"/>
<dbReference type="Proteomes" id="UP000018439">
    <property type="component" value="Chromosome"/>
</dbReference>
<dbReference type="STRING" id="679937.Bcop_0822"/>
<dbReference type="InterPro" id="IPR004375">
    <property type="entry name" value="NanQ/TabA/YiaL"/>
</dbReference>
<dbReference type="Pfam" id="PF04074">
    <property type="entry name" value="DUF386"/>
    <property type="match status" value="1"/>
</dbReference>
<organism evidence="1 2">
    <name type="scientific">Bacteroides coprosuis DSM 18011</name>
    <dbReference type="NCBI Taxonomy" id="679937"/>
    <lineage>
        <taxon>Bacteria</taxon>
        <taxon>Pseudomonadati</taxon>
        <taxon>Bacteroidota</taxon>
        <taxon>Bacteroidia</taxon>
        <taxon>Bacteroidales</taxon>
        <taxon>Bacteroidaceae</taxon>
        <taxon>Bacteroides</taxon>
    </lineage>
</organism>
<evidence type="ECO:0000313" key="2">
    <source>
        <dbReference type="Proteomes" id="UP000018439"/>
    </source>
</evidence>
<evidence type="ECO:0008006" key="3">
    <source>
        <dbReference type="Google" id="ProtNLM"/>
    </source>
</evidence>
<dbReference type="Gene3D" id="2.60.120.370">
    <property type="entry name" value="YhcH/YjgK/YiaL"/>
    <property type="match status" value="1"/>
</dbReference>
<sequence>MILSTLENSARIESLHPLFKIAFNYIKTQDLLNTDLGRIELDGDNLFINNSEVDGLRKEDQILEVHQKYIDIHVLLSGEETVGWLPTSELQTLKTSYQDDKDYAFYSDKPATYVTMRPGDFLIVYPEDAHAPIISSGKIRKAIVKVKL</sequence>
<dbReference type="EMBL" id="CM001167">
    <property type="protein sequence ID" value="EGJ71036.1"/>
    <property type="molecule type" value="Genomic_DNA"/>
</dbReference>
<dbReference type="PANTHER" id="PTHR34986:SF1">
    <property type="entry name" value="PROTEIN YIAL"/>
    <property type="match status" value="1"/>
</dbReference>
<proteinExistence type="predicted"/>
<dbReference type="InterPro" id="IPR037012">
    <property type="entry name" value="NanQ/TabA/YiaL_sf"/>
</dbReference>
<dbReference type="HOGENOM" id="CLU_107139_2_1_10"/>
<dbReference type="GO" id="GO:0005829">
    <property type="term" value="C:cytosol"/>
    <property type="evidence" value="ECO:0007669"/>
    <property type="project" value="TreeGrafter"/>
</dbReference>
<dbReference type="eggNOG" id="COG2731">
    <property type="taxonomic scope" value="Bacteria"/>
</dbReference>
<keyword evidence="2" id="KW-1185">Reference proteome</keyword>